<dbReference type="CDD" id="cd11614">
    <property type="entry name" value="SAF_CpaB_FlgA_like"/>
    <property type="match status" value="1"/>
</dbReference>
<dbReference type="NCBIfam" id="TIGR03177">
    <property type="entry name" value="pilus_cpaB"/>
    <property type="match status" value="1"/>
</dbReference>
<evidence type="ECO:0000313" key="3">
    <source>
        <dbReference type="EMBL" id="GAN76966.1"/>
    </source>
</evidence>
<comment type="caution">
    <text evidence="3">The sequence shown here is derived from an EMBL/GenBank/DDBJ whole genome shotgun (WGS) entry which is preliminary data.</text>
</comment>
<feature type="transmembrane region" description="Helical" evidence="1">
    <location>
        <begin position="7"/>
        <end position="30"/>
    </location>
</feature>
<evidence type="ECO:0000259" key="2">
    <source>
        <dbReference type="SMART" id="SM00858"/>
    </source>
</evidence>
<gene>
    <name evidence="3" type="ORF">Asru_0207_04</name>
</gene>
<dbReference type="SMART" id="SM00858">
    <property type="entry name" value="SAF"/>
    <property type="match status" value="1"/>
</dbReference>
<reference evidence="3 4" key="1">
    <citation type="submission" date="2012-11" db="EMBL/GenBank/DDBJ databases">
        <title>Whole genome sequence of Acidisphaera rubrifaciens HS-AP3.</title>
        <authorList>
            <person name="Azuma Y."/>
            <person name="Higashiura N."/>
            <person name="Hirakawa H."/>
            <person name="Matsushita K."/>
        </authorList>
    </citation>
    <scope>NUCLEOTIDE SEQUENCE [LARGE SCALE GENOMIC DNA]</scope>
    <source>
        <strain evidence="3 4">HS-AP3</strain>
    </source>
</reference>
<dbReference type="Pfam" id="PF08666">
    <property type="entry name" value="SAF"/>
    <property type="match status" value="1"/>
</dbReference>
<dbReference type="InterPro" id="IPR017592">
    <property type="entry name" value="Pilus_assmbl_Flp-typ_CpaB"/>
</dbReference>
<accession>A0A0D6P6J4</accession>
<name>A0A0D6P6J4_9PROT</name>
<evidence type="ECO:0000256" key="1">
    <source>
        <dbReference type="SAM" id="Phobius"/>
    </source>
</evidence>
<protein>
    <submittedName>
        <fullName evidence="3">Pilus assembly protein</fullName>
    </submittedName>
</protein>
<organism evidence="3 4">
    <name type="scientific">Acidisphaera rubrifaciens HS-AP3</name>
    <dbReference type="NCBI Taxonomy" id="1231350"/>
    <lineage>
        <taxon>Bacteria</taxon>
        <taxon>Pseudomonadati</taxon>
        <taxon>Pseudomonadota</taxon>
        <taxon>Alphaproteobacteria</taxon>
        <taxon>Acetobacterales</taxon>
        <taxon>Acetobacteraceae</taxon>
        <taxon>Acidisphaera</taxon>
    </lineage>
</organism>
<keyword evidence="1" id="KW-1133">Transmembrane helix</keyword>
<keyword evidence="1" id="KW-0472">Membrane</keyword>
<dbReference type="InterPro" id="IPR013974">
    <property type="entry name" value="SAF"/>
</dbReference>
<dbReference type="InterPro" id="IPR031571">
    <property type="entry name" value="RcpC_dom"/>
</dbReference>
<keyword evidence="4" id="KW-1185">Reference proteome</keyword>
<evidence type="ECO:0000313" key="4">
    <source>
        <dbReference type="Proteomes" id="UP000032680"/>
    </source>
</evidence>
<feature type="domain" description="SAF" evidence="2">
    <location>
        <begin position="50"/>
        <end position="111"/>
    </location>
</feature>
<keyword evidence="1" id="KW-0812">Transmembrane</keyword>
<proteinExistence type="predicted"/>
<dbReference type="Proteomes" id="UP000032680">
    <property type="component" value="Unassembled WGS sequence"/>
</dbReference>
<dbReference type="RefSeq" id="WP_048860906.1">
    <property type="nucleotide sequence ID" value="NZ_BANB01000207.1"/>
</dbReference>
<dbReference type="EMBL" id="BANB01000207">
    <property type="protein sequence ID" value="GAN76966.1"/>
    <property type="molecule type" value="Genomic_DNA"/>
</dbReference>
<sequence>MAKADPVRIAVTLGFAATSMVAVVGFWQAFSGARAPSRPAISAGPPVATVPVQVAARPIARGETIGVTALRTLSVVDAGPSDGYRTTDALAGLVALTDILPGQIVLPAMVAADHGGAGLAALIPPGQRAVAISVTEDMAVSNLIRPGDLVDVLLILRAGVLPQAAGMPPVMPSAFAGMAAAHPAAPQGDPSETRLLLQAVRVLTTGTRLGGALTGPGGAPPVEGGATRTLTLCLTPSQAETIALARTLGTLALILRNPADDRRAALPPVTLSALRDGPAPAAADPVRAGPRPVELIVGQDHRLIYPLADTGSGAGPAARALR</sequence>
<dbReference type="OrthoDB" id="163768at2"/>
<dbReference type="AlphaFoldDB" id="A0A0D6P6J4"/>
<dbReference type="Pfam" id="PF16976">
    <property type="entry name" value="RcpC"/>
    <property type="match status" value="1"/>
</dbReference>